<dbReference type="InterPro" id="IPR002347">
    <property type="entry name" value="SDR_fam"/>
</dbReference>
<dbReference type="PRINTS" id="PR00081">
    <property type="entry name" value="GDHRDH"/>
</dbReference>
<dbReference type="PROSITE" id="PS00061">
    <property type="entry name" value="ADH_SHORT"/>
    <property type="match status" value="1"/>
</dbReference>
<dbReference type="VEuPathDB" id="FungiDB:ASPWEDRAFT_25723"/>
<dbReference type="GO" id="GO:0016616">
    <property type="term" value="F:oxidoreductase activity, acting on the CH-OH group of donors, NAD or NADP as acceptor"/>
    <property type="evidence" value="ECO:0007669"/>
    <property type="project" value="TreeGrafter"/>
</dbReference>
<dbReference type="Gene3D" id="3.40.50.720">
    <property type="entry name" value="NAD(P)-binding Rossmann-like Domain"/>
    <property type="match status" value="1"/>
</dbReference>
<dbReference type="CDD" id="cd05233">
    <property type="entry name" value="SDR_c"/>
    <property type="match status" value="1"/>
</dbReference>
<keyword evidence="6" id="KW-1185">Reference proteome</keyword>
<evidence type="ECO:0000256" key="3">
    <source>
        <dbReference type="ARBA" id="ARBA00023002"/>
    </source>
</evidence>
<reference evidence="6" key="1">
    <citation type="journal article" date="2017" name="Genome Biol.">
        <title>Comparative genomics reveals high biological diversity and specific adaptations in the industrially and medically important fungal genus Aspergillus.</title>
        <authorList>
            <person name="de Vries R.P."/>
            <person name="Riley R."/>
            <person name="Wiebenga A."/>
            <person name="Aguilar-Osorio G."/>
            <person name="Amillis S."/>
            <person name="Uchima C.A."/>
            <person name="Anderluh G."/>
            <person name="Asadollahi M."/>
            <person name="Askin M."/>
            <person name="Barry K."/>
            <person name="Battaglia E."/>
            <person name="Bayram O."/>
            <person name="Benocci T."/>
            <person name="Braus-Stromeyer S.A."/>
            <person name="Caldana C."/>
            <person name="Canovas D."/>
            <person name="Cerqueira G.C."/>
            <person name="Chen F."/>
            <person name="Chen W."/>
            <person name="Choi C."/>
            <person name="Clum A."/>
            <person name="Dos Santos R.A."/>
            <person name="Damasio A.R."/>
            <person name="Diallinas G."/>
            <person name="Emri T."/>
            <person name="Fekete E."/>
            <person name="Flipphi M."/>
            <person name="Freyberg S."/>
            <person name="Gallo A."/>
            <person name="Gournas C."/>
            <person name="Habgood R."/>
            <person name="Hainaut M."/>
            <person name="Harispe M.L."/>
            <person name="Henrissat B."/>
            <person name="Hilden K.S."/>
            <person name="Hope R."/>
            <person name="Hossain A."/>
            <person name="Karabika E."/>
            <person name="Karaffa L."/>
            <person name="Karanyi Z."/>
            <person name="Krasevec N."/>
            <person name="Kuo A."/>
            <person name="Kusch H."/>
            <person name="LaButti K."/>
            <person name="Lagendijk E.L."/>
            <person name="Lapidus A."/>
            <person name="Levasseur A."/>
            <person name="Lindquist E."/>
            <person name="Lipzen A."/>
            <person name="Logrieco A.F."/>
            <person name="MacCabe A."/>
            <person name="Maekelae M.R."/>
            <person name="Malavazi I."/>
            <person name="Melin P."/>
            <person name="Meyer V."/>
            <person name="Mielnichuk N."/>
            <person name="Miskei M."/>
            <person name="Molnar A.P."/>
            <person name="Mule G."/>
            <person name="Ngan C.Y."/>
            <person name="Orejas M."/>
            <person name="Orosz E."/>
            <person name="Ouedraogo J.P."/>
            <person name="Overkamp K.M."/>
            <person name="Park H.-S."/>
            <person name="Perrone G."/>
            <person name="Piumi F."/>
            <person name="Punt P.J."/>
            <person name="Ram A.F."/>
            <person name="Ramon A."/>
            <person name="Rauscher S."/>
            <person name="Record E."/>
            <person name="Riano-Pachon D.M."/>
            <person name="Robert V."/>
            <person name="Roehrig J."/>
            <person name="Ruller R."/>
            <person name="Salamov A."/>
            <person name="Salih N.S."/>
            <person name="Samson R.A."/>
            <person name="Sandor E."/>
            <person name="Sanguinetti M."/>
            <person name="Schuetze T."/>
            <person name="Sepcic K."/>
            <person name="Shelest E."/>
            <person name="Sherlock G."/>
            <person name="Sophianopoulou V."/>
            <person name="Squina F.M."/>
            <person name="Sun H."/>
            <person name="Susca A."/>
            <person name="Todd R.B."/>
            <person name="Tsang A."/>
            <person name="Unkles S.E."/>
            <person name="van de Wiele N."/>
            <person name="van Rossen-Uffink D."/>
            <person name="Oliveira J.V."/>
            <person name="Vesth T.C."/>
            <person name="Visser J."/>
            <person name="Yu J.-H."/>
            <person name="Zhou M."/>
            <person name="Andersen M.R."/>
            <person name="Archer D.B."/>
            <person name="Baker S.E."/>
            <person name="Benoit I."/>
            <person name="Brakhage A.A."/>
            <person name="Braus G.H."/>
            <person name="Fischer R."/>
            <person name="Frisvad J.C."/>
            <person name="Goldman G.H."/>
            <person name="Houbraken J."/>
            <person name="Oakley B."/>
            <person name="Pocsi I."/>
            <person name="Scazzocchio C."/>
            <person name="Seiboth B."/>
            <person name="vanKuyk P.A."/>
            <person name="Wortman J."/>
            <person name="Dyer P.S."/>
            <person name="Grigoriev I.V."/>
        </authorList>
    </citation>
    <scope>NUCLEOTIDE SEQUENCE [LARGE SCALE GENOMIC DNA]</scope>
    <source>
        <strain evidence="6">DTO 134E9</strain>
    </source>
</reference>
<dbReference type="EMBL" id="KV878210">
    <property type="protein sequence ID" value="OJJ39932.1"/>
    <property type="molecule type" value="Genomic_DNA"/>
</dbReference>
<comment type="similarity">
    <text evidence="1">Belongs to the short-chain dehydrogenases/reductases (SDR) family.</text>
</comment>
<dbReference type="OrthoDB" id="5840532at2759"/>
<dbReference type="STRING" id="1073089.A0A1L9RYE6"/>
<accession>A0A1L9RYE6</accession>
<dbReference type="PANTHER" id="PTHR42760">
    <property type="entry name" value="SHORT-CHAIN DEHYDROGENASES/REDUCTASES FAMILY MEMBER"/>
    <property type="match status" value="1"/>
</dbReference>
<dbReference type="SUPFAM" id="SSF51735">
    <property type="entry name" value="NAD(P)-binding Rossmann-fold domains"/>
    <property type="match status" value="1"/>
</dbReference>
<organism evidence="5 6">
    <name type="scientific">Aspergillus wentii DTO 134E9</name>
    <dbReference type="NCBI Taxonomy" id="1073089"/>
    <lineage>
        <taxon>Eukaryota</taxon>
        <taxon>Fungi</taxon>
        <taxon>Dikarya</taxon>
        <taxon>Ascomycota</taxon>
        <taxon>Pezizomycotina</taxon>
        <taxon>Eurotiomycetes</taxon>
        <taxon>Eurotiomycetidae</taxon>
        <taxon>Eurotiales</taxon>
        <taxon>Aspergillaceae</taxon>
        <taxon>Aspergillus</taxon>
        <taxon>Aspergillus subgen. Cremei</taxon>
    </lineage>
</organism>
<dbReference type="Proteomes" id="UP000184383">
    <property type="component" value="Unassembled WGS sequence"/>
</dbReference>
<gene>
    <name evidence="5" type="ORF">ASPWEDRAFT_25723</name>
</gene>
<dbReference type="GO" id="GO:0044550">
    <property type="term" value="P:secondary metabolite biosynthetic process"/>
    <property type="evidence" value="ECO:0007669"/>
    <property type="project" value="UniProtKB-ARBA"/>
</dbReference>
<dbReference type="FunFam" id="3.40.50.720:FF:000084">
    <property type="entry name" value="Short-chain dehydrogenase reductase"/>
    <property type="match status" value="1"/>
</dbReference>
<dbReference type="InterPro" id="IPR036291">
    <property type="entry name" value="NAD(P)-bd_dom_sf"/>
</dbReference>
<dbReference type="PANTHER" id="PTHR42760:SF83">
    <property type="entry name" value="(3R)-3-HYDROXYACYL-COA DEHYDROGENASE"/>
    <property type="match status" value="1"/>
</dbReference>
<evidence type="ECO:0000256" key="2">
    <source>
        <dbReference type="ARBA" id="ARBA00022857"/>
    </source>
</evidence>
<feature type="domain" description="Ketoreductase" evidence="4">
    <location>
        <begin position="6"/>
        <end position="175"/>
    </location>
</feature>
<dbReference type="GO" id="GO:0048038">
    <property type="term" value="F:quinone binding"/>
    <property type="evidence" value="ECO:0007669"/>
    <property type="project" value="TreeGrafter"/>
</dbReference>
<dbReference type="PRINTS" id="PR00080">
    <property type="entry name" value="SDRFAMILY"/>
</dbReference>
<evidence type="ECO:0000313" key="6">
    <source>
        <dbReference type="Proteomes" id="UP000184383"/>
    </source>
</evidence>
<dbReference type="InterPro" id="IPR057326">
    <property type="entry name" value="KR_dom"/>
</dbReference>
<keyword evidence="2" id="KW-0521">NADP</keyword>
<keyword evidence="3" id="KW-0560">Oxidoreductase</keyword>
<name>A0A1L9RYE6_ASPWE</name>
<dbReference type="InterPro" id="IPR020904">
    <property type="entry name" value="Sc_DH/Rdtase_CS"/>
</dbReference>
<evidence type="ECO:0000313" key="5">
    <source>
        <dbReference type="EMBL" id="OJJ39932.1"/>
    </source>
</evidence>
<proteinExistence type="inferred from homology"/>
<dbReference type="GO" id="GO:0006633">
    <property type="term" value="P:fatty acid biosynthetic process"/>
    <property type="evidence" value="ECO:0007669"/>
    <property type="project" value="TreeGrafter"/>
</dbReference>
<dbReference type="AlphaFoldDB" id="A0A1L9RYE6"/>
<evidence type="ECO:0000259" key="4">
    <source>
        <dbReference type="SMART" id="SM00822"/>
    </source>
</evidence>
<dbReference type="Pfam" id="PF13561">
    <property type="entry name" value="adh_short_C2"/>
    <property type="match status" value="1"/>
</dbReference>
<dbReference type="RefSeq" id="XP_040693608.1">
    <property type="nucleotide sequence ID" value="XM_040832768.1"/>
</dbReference>
<sequence>MFELSGIALVTGAASGIGRECALAFAAEGAAGVVFADLNLAAAEEAAEHSKTVAKHEAYRALAVSVDVTDRSQVDQMVEQTIATFGRVDYSVNAAGIVMRKPTSFLDVSPESFDRVHDINTKGVLNCVQAVGKIMQTQEPLIVNGRNGPRQAGRGSIVNLGSIHSFMAGGFITEYNVSKHAVLGLTKSAAIDLAPFGVRVNVICPSWVDTPMINGGCETTLNLRDMAAKAVPLSRVAQPEEVADVILFMCSANASYVTGSSWTVDGGLNSLARAY</sequence>
<evidence type="ECO:0000256" key="1">
    <source>
        <dbReference type="ARBA" id="ARBA00006484"/>
    </source>
</evidence>
<dbReference type="SMART" id="SM00822">
    <property type="entry name" value="PKS_KR"/>
    <property type="match status" value="1"/>
</dbReference>
<protein>
    <recommendedName>
        <fullName evidence="4">Ketoreductase domain-containing protein</fullName>
    </recommendedName>
</protein>
<dbReference type="GeneID" id="63748616"/>